<comment type="caution">
    <text evidence="8">The sequence shown here is derived from an EMBL/GenBank/DDBJ whole genome shotgun (WGS) entry which is preliminary data.</text>
</comment>
<dbReference type="AlphaFoldDB" id="A0AAN6EMB5"/>
<dbReference type="GO" id="GO:0009231">
    <property type="term" value="P:riboflavin biosynthetic process"/>
    <property type="evidence" value="ECO:0007669"/>
    <property type="project" value="InterPro"/>
</dbReference>
<dbReference type="Pfam" id="PF00925">
    <property type="entry name" value="GTP_cyclohydro2"/>
    <property type="match status" value="1"/>
</dbReference>
<feature type="compositionally biased region" description="Polar residues" evidence="5">
    <location>
        <begin position="82"/>
        <end position="91"/>
    </location>
</feature>
<dbReference type="CDD" id="cd00641">
    <property type="entry name" value="GTP_cyclohydro2"/>
    <property type="match status" value="1"/>
</dbReference>
<dbReference type="PANTHER" id="PTHR47259:SF2">
    <property type="entry name" value="URACIL-REGULATED PROTEIN 1"/>
    <property type="match status" value="1"/>
</dbReference>
<feature type="domain" description="GTP cyclohydrolase N-terminal" evidence="7">
    <location>
        <begin position="117"/>
        <end position="309"/>
    </location>
</feature>
<dbReference type="Proteomes" id="UP001161757">
    <property type="component" value="Unassembled WGS sequence"/>
</dbReference>
<comment type="similarity">
    <text evidence="1">Belongs to the GTP cyclohydrolase II family.</text>
</comment>
<dbReference type="InterPro" id="IPR022163">
    <property type="entry name" value="GTP_CH_N"/>
</dbReference>
<dbReference type="PANTHER" id="PTHR47259">
    <property type="match status" value="1"/>
</dbReference>
<keyword evidence="2" id="KW-0547">Nucleotide-binding</keyword>
<reference evidence="8" key="1">
    <citation type="submission" date="2023-01" db="EMBL/GenBank/DDBJ databases">
        <title>Exophiala dermititidis isolated from Cystic Fibrosis Patient.</title>
        <authorList>
            <person name="Kurbessoian T."/>
            <person name="Crocker A."/>
            <person name="Murante D."/>
            <person name="Hogan D.A."/>
            <person name="Stajich J.E."/>
        </authorList>
    </citation>
    <scope>NUCLEOTIDE SEQUENCE</scope>
    <source>
        <strain evidence="8">Ex8</strain>
    </source>
</reference>
<evidence type="ECO:0000259" key="6">
    <source>
        <dbReference type="Pfam" id="PF00925"/>
    </source>
</evidence>
<dbReference type="NCBIfam" id="NF005536">
    <property type="entry name" value="PRK07198.1"/>
    <property type="match status" value="1"/>
</dbReference>
<dbReference type="InterPro" id="IPR032677">
    <property type="entry name" value="GTP_cyclohydro_II"/>
</dbReference>
<name>A0AAN6EMB5_EXODE</name>
<feature type="region of interest" description="Disordered" evidence="5">
    <location>
        <begin position="50"/>
        <end position="114"/>
    </location>
</feature>
<proteinExistence type="inferred from homology"/>
<dbReference type="GO" id="GO:0003935">
    <property type="term" value="F:GTP cyclohydrolase II activity"/>
    <property type="evidence" value="ECO:0007669"/>
    <property type="project" value="InterPro"/>
</dbReference>
<dbReference type="SUPFAM" id="SSF142695">
    <property type="entry name" value="RibA-like"/>
    <property type="match status" value="1"/>
</dbReference>
<evidence type="ECO:0000256" key="1">
    <source>
        <dbReference type="ARBA" id="ARBA00008131"/>
    </source>
</evidence>
<evidence type="ECO:0000256" key="4">
    <source>
        <dbReference type="ARBA" id="ARBA00023134"/>
    </source>
</evidence>
<gene>
    <name evidence="8" type="primary">URC1</name>
    <name evidence="8" type="ORF">HRR80_008168</name>
</gene>
<feature type="domain" description="GTP cyclohydrolase II" evidence="6">
    <location>
        <begin position="350"/>
        <end position="484"/>
    </location>
</feature>
<dbReference type="InterPro" id="IPR000926">
    <property type="entry name" value="RibA"/>
</dbReference>
<keyword evidence="3" id="KW-0378">Hydrolase</keyword>
<sequence>MSAPQPSGGANSDLILSEILATVKKLQADQAQLAANVESLQSRMDVTNTVNSLRGGHHPHRPSHSQPRDGVKDSPSIDPDQLTKSVNGTTSPLPDAAIPAPKAPPSPTARRPSITSRIILTTYPGQSGIDPIPMEWGEADPLKRGPVVVSRHHHTIRRRNAIGAHGGSYSIYHALAVASQHLNLEHKPDFTNTEPAALIGPFPAWGDRKKIVAMDPFGHLAPWLYKDYIQTQDIDIRPTIAVTKAHMKIPELEQSVKSGRLVPDGKICLNETGELNVTKFAVEPVWYLPGVAERFGIDESALRRALFEHTGGSYPELVTRPDIKVFLPPIGGLTVYCFGDPAKMSDPNASLALRVHDECNGSDVFGSDICTCRPYLIFGIEEAVKEAQKGGSGVVIYFRKEGRALGEVTKYLVYNARKRGVDRASEYFKRTENIAGVKDMRFQALMPDILHWLGITKIDRMLSMSNMKHDAIVDQGIPILERVPIPDEMIPADSRVEIDAKIHAGYFTTGKVMTMEELNAVQGRSWDDIEH</sequence>
<dbReference type="EMBL" id="JAJGCB010000022">
    <property type="protein sequence ID" value="KAJ8987813.1"/>
    <property type="molecule type" value="Genomic_DNA"/>
</dbReference>
<evidence type="ECO:0000313" key="8">
    <source>
        <dbReference type="EMBL" id="KAJ8987813.1"/>
    </source>
</evidence>
<evidence type="ECO:0000313" key="9">
    <source>
        <dbReference type="Proteomes" id="UP001161757"/>
    </source>
</evidence>
<evidence type="ECO:0000259" key="7">
    <source>
        <dbReference type="Pfam" id="PF12471"/>
    </source>
</evidence>
<dbReference type="GO" id="GO:0005525">
    <property type="term" value="F:GTP binding"/>
    <property type="evidence" value="ECO:0007669"/>
    <property type="project" value="UniProtKB-KW"/>
</dbReference>
<dbReference type="Pfam" id="PF12471">
    <property type="entry name" value="GTP_CH_N"/>
    <property type="match status" value="1"/>
</dbReference>
<protein>
    <submittedName>
        <fullName evidence="8">GTP cyclohydrolase</fullName>
    </submittedName>
</protein>
<dbReference type="Gene3D" id="3.40.50.10990">
    <property type="entry name" value="GTP cyclohydrolase II"/>
    <property type="match status" value="1"/>
</dbReference>
<evidence type="ECO:0000256" key="2">
    <source>
        <dbReference type="ARBA" id="ARBA00022741"/>
    </source>
</evidence>
<evidence type="ECO:0000256" key="3">
    <source>
        <dbReference type="ARBA" id="ARBA00022801"/>
    </source>
</evidence>
<evidence type="ECO:0000256" key="5">
    <source>
        <dbReference type="SAM" id="MobiDB-lite"/>
    </source>
</evidence>
<organism evidence="8 9">
    <name type="scientific">Exophiala dermatitidis</name>
    <name type="common">Black yeast-like fungus</name>
    <name type="synonym">Wangiella dermatitidis</name>
    <dbReference type="NCBI Taxonomy" id="5970"/>
    <lineage>
        <taxon>Eukaryota</taxon>
        <taxon>Fungi</taxon>
        <taxon>Dikarya</taxon>
        <taxon>Ascomycota</taxon>
        <taxon>Pezizomycotina</taxon>
        <taxon>Eurotiomycetes</taxon>
        <taxon>Chaetothyriomycetidae</taxon>
        <taxon>Chaetothyriales</taxon>
        <taxon>Herpotrichiellaceae</taxon>
        <taxon>Exophiala</taxon>
    </lineage>
</organism>
<dbReference type="InterPro" id="IPR036144">
    <property type="entry name" value="RibA-like_sf"/>
</dbReference>
<accession>A0AAN6EMB5</accession>
<keyword evidence="4" id="KW-0342">GTP-binding</keyword>